<organism evidence="1 2">
    <name type="scientific">Ascochyta lentis</name>
    <dbReference type="NCBI Taxonomy" id="205686"/>
    <lineage>
        <taxon>Eukaryota</taxon>
        <taxon>Fungi</taxon>
        <taxon>Dikarya</taxon>
        <taxon>Ascomycota</taxon>
        <taxon>Pezizomycotina</taxon>
        <taxon>Dothideomycetes</taxon>
        <taxon>Pleosporomycetidae</taxon>
        <taxon>Pleosporales</taxon>
        <taxon>Pleosporineae</taxon>
        <taxon>Didymellaceae</taxon>
        <taxon>Ascochyta</taxon>
    </lineage>
</organism>
<evidence type="ECO:0000313" key="2">
    <source>
        <dbReference type="Proteomes" id="UP000651452"/>
    </source>
</evidence>
<dbReference type="AlphaFoldDB" id="A0A8H7JCM4"/>
<dbReference type="Proteomes" id="UP000651452">
    <property type="component" value="Unassembled WGS sequence"/>
</dbReference>
<accession>A0A8H7JCM4</accession>
<dbReference type="OrthoDB" id="3787379at2759"/>
<comment type="caution">
    <text evidence="1">The sequence shown here is derived from an EMBL/GenBank/DDBJ whole genome shotgun (WGS) entry which is preliminary data.</text>
</comment>
<sequence>MPSLTQLPTEIRQQILLLVLPDTHQVESAVPKQFIQLFHVNQRLRLDMGAVAGIWTPLHYISSPCTLTSRAPRTRGWNLNRICLDLFSTSFLGRIVNRYSTGPPTNNHRYLHPELIAFWTNAVPFLPKDIREVWLDVTPAPAEKRMHHPTWRECGPPWFDLFVHSDHASRRFLGGHIQDMAALARKIDDHCGGRVEIKLSGTLSVKSAFFVEAVGQGIDKEWEFVGTWVTNEDVLAAAVSSQLSCPMARKKGWCGTHPLAWLGNVAWSKETGDAYARLADQGFDRMLVGDIKRLAKLCDGEGVVVLPPDSILRMTFQHRVAVDLGLKTVEAGEGSDKHVVVRR</sequence>
<reference evidence="1" key="2">
    <citation type="submission" date="2020-09" db="EMBL/GenBank/DDBJ databases">
        <title>Reference genome assembly for Australian Ascochyta lentis isolate Al4.</title>
        <authorList>
            <person name="Lee R.C."/>
            <person name="Farfan-Caceres L.M."/>
            <person name="Debler J.W."/>
            <person name="Williams A.H."/>
            <person name="Henares B.M."/>
        </authorList>
    </citation>
    <scope>NUCLEOTIDE SEQUENCE</scope>
    <source>
        <strain evidence="1">Al4</strain>
    </source>
</reference>
<dbReference type="CDD" id="cd02325">
    <property type="entry name" value="R3H"/>
    <property type="match status" value="1"/>
</dbReference>
<proteinExistence type="predicted"/>
<keyword evidence="2" id="KW-1185">Reference proteome</keyword>
<evidence type="ECO:0000313" key="1">
    <source>
        <dbReference type="EMBL" id="KAF9700558.1"/>
    </source>
</evidence>
<gene>
    <name evidence="1" type="ORF">EKO04_001495</name>
</gene>
<name>A0A8H7JCM4_9PLEO</name>
<reference evidence="1" key="1">
    <citation type="submission" date="2018-12" db="EMBL/GenBank/DDBJ databases">
        <authorList>
            <person name="Syme R.A."/>
            <person name="Farfan-Caceres L."/>
            <person name="Lichtenzveig J."/>
        </authorList>
    </citation>
    <scope>NUCLEOTIDE SEQUENCE</scope>
    <source>
        <strain evidence="1">Al4</strain>
    </source>
</reference>
<protein>
    <submittedName>
        <fullName evidence="1">Uncharacterized protein</fullName>
    </submittedName>
</protein>
<dbReference type="EMBL" id="RZGK01000003">
    <property type="protein sequence ID" value="KAF9700558.1"/>
    <property type="molecule type" value="Genomic_DNA"/>
</dbReference>